<dbReference type="InterPro" id="IPR051783">
    <property type="entry name" value="NAD(P)-dependent_oxidoreduct"/>
</dbReference>
<protein>
    <submittedName>
        <fullName evidence="2">3-beta hydroxysteroid dehydrogenase</fullName>
    </submittedName>
</protein>
<dbReference type="Pfam" id="PF01370">
    <property type="entry name" value="Epimerase"/>
    <property type="match status" value="1"/>
</dbReference>
<dbReference type="CDD" id="cd05262">
    <property type="entry name" value="SDR_a7"/>
    <property type="match status" value="1"/>
</dbReference>
<evidence type="ECO:0000313" key="3">
    <source>
        <dbReference type="Proteomes" id="UP000660745"/>
    </source>
</evidence>
<dbReference type="Gene3D" id="3.40.50.720">
    <property type="entry name" value="NAD(P)-binding Rossmann-like Domain"/>
    <property type="match status" value="1"/>
</dbReference>
<organism evidence="2 3">
    <name type="scientific">Nonomuraea glycinis</name>
    <dbReference type="NCBI Taxonomy" id="2047744"/>
    <lineage>
        <taxon>Bacteria</taxon>
        <taxon>Bacillati</taxon>
        <taxon>Actinomycetota</taxon>
        <taxon>Actinomycetes</taxon>
        <taxon>Streptosporangiales</taxon>
        <taxon>Streptosporangiaceae</taxon>
        <taxon>Nonomuraea</taxon>
    </lineage>
</organism>
<comment type="caution">
    <text evidence="2">The sequence shown here is derived from an EMBL/GenBank/DDBJ whole genome shotgun (WGS) entry which is preliminary data.</text>
</comment>
<accession>A0A918ACA4</accession>
<sequence length="292" mass="29712">MRVFVTGASGWIGSPVLRELLAAGHQVVGLVRSDSSARAVAAAGGEPVLGDVADLDAVAALARGVDGVIHLAFDHDFSRFEQSVKEEGEVLGALGAALAGSGKPLVVASGTPAEPGVLATERSDSAGDGPAAVRGANARVVLDLARHGVRSCVVRLPRSVHGEGDAGFIAQLVAIARRDGVCGYVGDGSQRWPAVHVLDAARLFRAGLEDAPAGSVLHAVGDEGVPILAVAQAIGRHLGLPSASLPAETLGFLGGLLAVDQPASSAYTQDLLGWFPREPGLLADLEAGHYFR</sequence>
<keyword evidence="3" id="KW-1185">Reference proteome</keyword>
<dbReference type="Proteomes" id="UP000660745">
    <property type="component" value="Unassembled WGS sequence"/>
</dbReference>
<feature type="domain" description="NAD-dependent epimerase/dehydratase" evidence="1">
    <location>
        <begin position="3"/>
        <end position="210"/>
    </location>
</feature>
<dbReference type="GO" id="GO:0004029">
    <property type="term" value="F:aldehyde dehydrogenase (NAD+) activity"/>
    <property type="evidence" value="ECO:0007669"/>
    <property type="project" value="TreeGrafter"/>
</dbReference>
<gene>
    <name evidence="2" type="ORF">GCM10012278_69700</name>
</gene>
<dbReference type="InterPro" id="IPR001509">
    <property type="entry name" value="Epimerase_deHydtase"/>
</dbReference>
<dbReference type="EMBL" id="BMNK01000016">
    <property type="protein sequence ID" value="GGP14331.1"/>
    <property type="molecule type" value="Genomic_DNA"/>
</dbReference>
<evidence type="ECO:0000259" key="1">
    <source>
        <dbReference type="Pfam" id="PF01370"/>
    </source>
</evidence>
<dbReference type="GO" id="GO:0005737">
    <property type="term" value="C:cytoplasm"/>
    <property type="evidence" value="ECO:0007669"/>
    <property type="project" value="TreeGrafter"/>
</dbReference>
<dbReference type="RefSeq" id="WP_189143011.1">
    <property type="nucleotide sequence ID" value="NZ_BMNK01000016.1"/>
</dbReference>
<evidence type="ECO:0000313" key="2">
    <source>
        <dbReference type="EMBL" id="GGP14331.1"/>
    </source>
</evidence>
<dbReference type="SUPFAM" id="SSF51735">
    <property type="entry name" value="NAD(P)-binding Rossmann-fold domains"/>
    <property type="match status" value="1"/>
</dbReference>
<proteinExistence type="predicted"/>
<reference evidence="2" key="1">
    <citation type="journal article" date="2014" name="Int. J. Syst. Evol. Microbiol.">
        <title>Complete genome sequence of Corynebacterium casei LMG S-19264T (=DSM 44701T), isolated from a smear-ripened cheese.</title>
        <authorList>
            <consortium name="US DOE Joint Genome Institute (JGI-PGF)"/>
            <person name="Walter F."/>
            <person name="Albersmeier A."/>
            <person name="Kalinowski J."/>
            <person name="Ruckert C."/>
        </authorList>
    </citation>
    <scope>NUCLEOTIDE SEQUENCE</scope>
    <source>
        <strain evidence="2">CGMCC 4.7430</strain>
    </source>
</reference>
<dbReference type="PANTHER" id="PTHR48079">
    <property type="entry name" value="PROTEIN YEEZ"/>
    <property type="match status" value="1"/>
</dbReference>
<dbReference type="InterPro" id="IPR036291">
    <property type="entry name" value="NAD(P)-bd_dom_sf"/>
</dbReference>
<dbReference type="AlphaFoldDB" id="A0A918ACA4"/>
<reference evidence="2" key="2">
    <citation type="submission" date="2020-09" db="EMBL/GenBank/DDBJ databases">
        <authorList>
            <person name="Sun Q."/>
            <person name="Zhou Y."/>
        </authorList>
    </citation>
    <scope>NUCLEOTIDE SEQUENCE</scope>
    <source>
        <strain evidence="2">CGMCC 4.7430</strain>
    </source>
</reference>
<dbReference type="PANTHER" id="PTHR48079:SF6">
    <property type="entry name" value="NAD(P)-BINDING DOMAIN-CONTAINING PROTEIN-RELATED"/>
    <property type="match status" value="1"/>
</dbReference>
<name>A0A918ACA4_9ACTN</name>